<name>A0A3Q3IUA5_MONAL</name>
<keyword evidence="16" id="KW-1185">Reference proteome</keyword>
<evidence type="ECO:0000256" key="9">
    <source>
        <dbReference type="ARBA" id="ARBA00023319"/>
    </source>
</evidence>
<keyword evidence="3 11" id="KW-0812">Transmembrane</keyword>
<dbReference type="InterPro" id="IPR036179">
    <property type="entry name" value="Ig-like_dom_sf"/>
</dbReference>
<accession>A0A3Q3IUA5</accession>
<dbReference type="GO" id="GO:0005102">
    <property type="term" value="F:signaling receptor binding"/>
    <property type="evidence" value="ECO:0007669"/>
    <property type="project" value="TreeGrafter"/>
</dbReference>
<evidence type="ECO:0000256" key="2">
    <source>
        <dbReference type="ARBA" id="ARBA00007591"/>
    </source>
</evidence>
<organism evidence="15 16">
    <name type="scientific">Monopterus albus</name>
    <name type="common">Swamp eel</name>
    <dbReference type="NCBI Taxonomy" id="43700"/>
    <lineage>
        <taxon>Eukaryota</taxon>
        <taxon>Metazoa</taxon>
        <taxon>Chordata</taxon>
        <taxon>Craniata</taxon>
        <taxon>Vertebrata</taxon>
        <taxon>Euteleostomi</taxon>
        <taxon>Actinopterygii</taxon>
        <taxon>Neopterygii</taxon>
        <taxon>Teleostei</taxon>
        <taxon>Neoteleostei</taxon>
        <taxon>Acanthomorphata</taxon>
        <taxon>Anabantaria</taxon>
        <taxon>Synbranchiformes</taxon>
        <taxon>Synbranchidae</taxon>
        <taxon>Monopterus</taxon>
    </lineage>
</organism>
<evidence type="ECO:0000256" key="12">
    <source>
        <dbReference type="SAM" id="SignalP"/>
    </source>
</evidence>
<dbReference type="InterPro" id="IPR003877">
    <property type="entry name" value="SPRY_dom"/>
</dbReference>
<dbReference type="InterPro" id="IPR043136">
    <property type="entry name" value="B30.2/SPRY_sf"/>
</dbReference>
<keyword evidence="6 11" id="KW-0472">Membrane</keyword>
<keyword evidence="4 12" id="KW-0732">Signal</keyword>
<comment type="subcellular location">
    <subcellularLocation>
        <location evidence="1">Membrane</location>
        <topology evidence="1">Single-pass type I membrane protein</topology>
    </subcellularLocation>
</comment>
<evidence type="ECO:0000313" key="15">
    <source>
        <dbReference type="Ensembl" id="ENSMALP00000004261.1"/>
    </source>
</evidence>
<dbReference type="PANTHER" id="PTHR24100:SF149">
    <property type="entry name" value="BG-LIKE ANTIGEN 1-RELATED"/>
    <property type="match status" value="1"/>
</dbReference>
<dbReference type="InterPro" id="IPR013320">
    <property type="entry name" value="ConA-like_dom_sf"/>
</dbReference>
<evidence type="ECO:0000256" key="11">
    <source>
        <dbReference type="SAM" id="Phobius"/>
    </source>
</evidence>
<feature type="compositionally biased region" description="Polar residues" evidence="10">
    <location>
        <begin position="497"/>
        <end position="508"/>
    </location>
</feature>
<evidence type="ECO:0000256" key="3">
    <source>
        <dbReference type="ARBA" id="ARBA00022692"/>
    </source>
</evidence>
<sequence>MTGLQLIHMCLATVLCASLSGAAPVIDSVVVMVKNTVRAHHGQTVTLPCWLQPPQSAEALEVRWYRNDDFDTSILSYRAKTFETPQETSYVGRASFGLKDAASGGLKEGDVSLKLVNVTLQDDGAYTCYVSSDKGYDKGKVGLSVTATGTSPFMSVVWKQNDLVNLSCESDGWYPRPQLRWSEQKQNLSPKSLEYREDSSGLASVHSWLLVSRFSEVSCSVGLSDGEAKEARVRLEIPVQPAKQESHSLGSGAGWVAFALLLITTLVLLGVLYFKRKALFASSKKEESTEENCSLLPKNESEALAEANNHYENVTLDQVKSEYLTIKDGKLRDTIVQFPDGPKVTCLTAVRGRPGFSSGKHYWEVSLGNAKLGLKQSWWVGVTSATVLPWENGVSPSSSNGFWFLSSSPARAESLQFNTEPEVLLPVRSRPQTVGVYLNYDSRELSFYNVDDKKLIGSLKADFSGEVFPLFNPGRGDKAPMEILQRTAPDECDDTGNYAQSTPQEAES</sequence>
<dbReference type="Pfam" id="PF22705">
    <property type="entry name" value="C2-set_3"/>
    <property type="match status" value="1"/>
</dbReference>
<dbReference type="Pfam" id="PF00622">
    <property type="entry name" value="SPRY"/>
    <property type="match status" value="1"/>
</dbReference>
<evidence type="ECO:0000256" key="1">
    <source>
        <dbReference type="ARBA" id="ARBA00004479"/>
    </source>
</evidence>
<dbReference type="InterPro" id="IPR003879">
    <property type="entry name" value="Butyrophylin_SPRY"/>
</dbReference>
<evidence type="ECO:0000256" key="5">
    <source>
        <dbReference type="ARBA" id="ARBA00022989"/>
    </source>
</evidence>
<reference evidence="15" key="2">
    <citation type="submission" date="2025-09" db="UniProtKB">
        <authorList>
            <consortium name="Ensembl"/>
        </authorList>
    </citation>
    <scope>IDENTIFICATION</scope>
</reference>
<dbReference type="AlphaFoldDB" id="A0A3Q3IUA5"/>
<dbReference type="GO" id="GO:0001817">
    <property type="term" value="P:regulation of cytokine production"/>
    <property type="evidence" value="ECO:0007669"/>
    <property type="project" value="TreeGrafter"/>
</dbReference>
<dbReference type="SUPFAM" id="SSF48726">
    <property type="entry name" value="Immunoglobulin"/>
    <property type="match status" value="2"/>
</dbReference>
<dbReference type="GO" id="GO:0009897">
    <property type="term" value="C:external side of plasma membrane"/>
    <property type="evidence" value="ECO:0007669"/>
    <property type="project" value="TreeGrafter"/>
</dbReference>
<dbReference type="GO" id="GO:0050863">
    <property type="term" value="P:regulation of T cell activation"/>
    <property type="evidence" value="ECO:0007669"/>
    <property type="project" value="UniProtKB-ARBA"/>
</dbReference>
<feature type="domain" description="B30.2/SPRY" evidence="13">
    <location>
        <begin position="294"/>
        <end position="490"/>
    </location>
</feature>
<dbReference type="PROSITE" id="PS50835">
    <property type="entry name" value="IG_LIKE"/>
    <property type="match status" value="2"/>
</dbReference>
<feature type="transmembrane region" description="Helical" evidence="11">
    <location>
        <begin position="253"/>
        <end position="274"/>
    </location>
</feature>
<dbReference type="GeneID" id="109966557"/>
<protein>
    <recommendedName>
        <fullName evidence="17">Butyrophilin subfamily 1 member A1-like</fullName>
    </recommendedName>
</protein>
<dbReference type="PANTHER" id="PTHR24100">
    <property type="entry name" value="BUTYROPHILIN"/>
    <property type="match status" value="1"/>
</dbReference>
<dbReference type="Gene3D" id="2.60.40.10">
    <property type="entry name" value="Immunoglobulins"/>
    <property type="match status" value="2"/>
</dbReference>
<dbReference type="Gene3D" id="2.60.120.920">
    <property type="match status" value="1"/>
</dbReference>
<feature type="chain" id="PRO_5018604115" description="Butyrophilin subfamily 1 member A1-like" evidence="12">
    <location>
        <begin position="23"/>
        <end position="508"/>
    </location>
</feature>
<dbReference type="OrthoDB" id="9986391at2759"/>
<dbReference type="PROSITE" id="PS50188">
    <property type="entry name" value="B302_SPRY"/>
    <property type="match status" value="1"/>
</dbReference>
<keyword evidence="8" id="KW-0325">Glycoprotein</keyword>
<evidence type="ECO:0000256" key="4">
    <source>
        <dbReference type="ARBA" id="ARBA00022729"/>
    </source>
</evidence>
<dbReference type="GO" id="GO:1903037">
    <property type="term" value="P:regulation of leukocyte cell-cell adhesion"/>
    <property type="evidence" value="ECO:0007669"/>
    <property type="project" value="UniProtKB-ARBA"/>
</dbReference>
<dbReference type="RefSeq" id="XP_020467124.1">
    <property type="nucleotide sequence ID" value="XM_020611468.1"/>
</dbReference>
<dbReference type="InterPro" id="IPR007110">
    <property type="entry name" value="Ig-like_dom"/>
</dbReference>
<dbReference type="SMART" id="SM00449">
    <property type="entry name" value="SPRY"/>
    <property type="match status" value="1"/>
</dbReference>
<dbReference type="STRING" id="43700.ENSMALP00000004261"/>
<dbReference type="PRINTS" id="PR01407">
    <property type="entry name" value="BUTYPHLNCDUF"/>
</dbReference>
<dbReference type="InterPro" id="IPR013106">
    <property type="entry name" value="Ig_V-set"/>
</dbReference>
<dbReference type="InterPro" id="IPR050504">
    <property type="entry name" value="IgSF_BTN/MOG"/>
</dbReference>
<dbReference type="Proteomes" id="UP000261600">
    <property type="component" value="Unplaced"/>
</dbReference>
<keyword evidence="5 11" id="KW-1133">Transmembrane helix</keyword>
<feature type="domain" description="Ig-like" evidence="14">
    <location>
        <begin position="160"/>
        <end position="234"/>
    </location>
</feature>
<reference evidence="15" key="1">
    <citation type="submission" date="2025-08" db="UniProtKB">
        <authorList>
            <consortium name="Ensembl"/>
        </authorList>
    </citation>
    <scope>IDENTIFICATION</scope>
</reference>
<feature type="signal peptide" evidence="12">
    <location>
        <begin position="1"/>
        <end position="22"/>
    </location>
</feature>
<proteinExistence type="inferred from homology"/>
<feature type="region of interest" description="Disordered" evidence="10">
    <location>
        <begin position="488"/>
        <end position="508"/>
    </location>
</feature>
<comment type="similarity">
    <text evidence="2">Belongs to the immunoglobulin superfamily. BTN/MOG family.</text>
</comment>
<evidence type="ECO:0000256" key="6">
    <source>
        <dbReference type="ARBA" id="ARBA00023136"/>
    </source>
</evidence>
<dbReference type="InterPro" id="IPR003599">
    <property type="entry name" value="Ig_sub"/>
</dbReference>
<evidence type="ECO:0008006" key="17">
    <source>
        <dbReference type="Google" id="ProtNLM"/>
    </source>
</evidence>
<dbReference type="SUPFAM" id="SSF49899">
    <property type="entry name" value="Concanavalin A-like lectins/glucanases"/>
    <property type="match status" value="1"/>
</dbReference>
<dbReference type="InterPro" id="IPR001870">
    <property type="entry name" value="B30.2/SPRY"/>
</dbReference>
<keyword evidence="9" id="KW-0393">Immunoglobulin domain</keyword>
<evidence type="ECO:0000313" key="16">
    <source>
        <dbReference type="Proteomes" id="UP000261600"/>
    </source>
</evidence>
<evidence type="ECO:0000256" key="7">
    <source>
        <dbReference type="ARBA" id="ARBA00023157"/>
    </source>
</evidence>
<dbReference type="KEGG" id="malb:109966557"/>
<dbReference type="Pfam" id="PF07686">
    <property type="entry name" value="V-set"/>
    <property type="match status" value="1"/>
</dbReference>
<dbReference type="InterPro" id="IPR013783">
    <property type="entry name" value="Ig-like_fold"/>
</dbReference>
<evidence type="ECO:0000256" key="10">
    <source>
        <dbReference type="SAM" id="MobiDB-lite"/>
    </source>
</evidence>
<keyword evidence="7" id="KW-1015">Disulfide bond</keyword>
<dbReference type="InterPro" id="IPR053896">
    <property type="entry name" value="BTN3A2-like_Ig-C"/>
</dbReference>
<evidence type="ECO:0000259" key="13">
    <source>
        <dbReference type="PROSITE" id="PS50188"/>
    </source>
</evidence>
<evidence type="ECO:0000256" key="8">
    <source>
        <dbReference type="ARBA" id="ARBA00023180"/>
    </source>
</evidence>
<dbReference type="FunFam" id="2.60.40.10:FF:000142">
    <property type="entry name" value="V-set domain-containing T-cell activation inhibitor 1"/>
    <property type="match status" value="1"/>
</dbReference>
<dbReference type="Ensembl" id="ENSMALT00000004365.1">
    <property type="protein sequence ID" value="ENSMALP00000004261.1"/>
    <property type="gene ID" value="ENSMALG00000003097.1"/>
</dbReference>
<dbReference type="GO" id="GO:0050852">
    <property type="term" value="P:T cell receptor signaling pathway"/>
    <property type="evidence" value="ECO:0007669"/>
    <property type="project" value="TreeGrafter"/>
</dbReference>
<evidence type="ECO:0000259" key="14">
    <source>
        <dbReference type="PROSITE" id="PS50835"/>
    </source>
</evidence>
<dbReference type="SMART" id="SM00409">
    <property type="entry name" value="IG"/>
    <property type="match status" value="1"/>
</dbReference>
<feature type="domain" description="Ig-like" evidence="14">
    <location>
        <begin position="24"/>
        <end position="144"/>
    </location>
</feature>